<feature type="domain" description="4Fe-4S ferredoxin-type" evidence="1">
    <location>
        <begin position="48"/>
        <end position="78"/>
    </location>
</feature>
<feature type="domain" description="4Fe-4S ferredoxin-type" evidence="1">
    <location>
        <begin position="15"/>
        <end position="44"/>
    </location>
</feature>
<dbReference type="KEGG" id="ssm:Spirs_0105"/>
<reference evidence="2 3" key="1">
    <citation type="journal article" date="2010" name="Stand. Genomic Sci.">
        <title>Complete genome sequence of Spirochaeta smaragdinae type strain (SEBR 4228).</title>
        <authorList>
            <person name="Mavromatis K."/>
            <person name="Yasawong M."/>
            <person name="Chertkov O."/>
            <person name="Lapidus A."/>
            <person name="Lucas S."/>
            <person name="Nolan M."/>
            <person name="Del Rio T.G."/>
            <person name="Tice H."/>
            <person name="Cheng J.F."/>
            <person name="Pitluck S."/>
            <person name="Liolios K."/>
            <person name="Ivanova N."/>
            <person name="Tapia R."/>
            <person name="Han C."/>
            <person name="Bruce D."/>
            <person name="Goodwin L."/>
            <person name="Pati A."/>
            <person name="Chen A."/>
            <person name="Palaniappan K."/>
            <person name="Land M."/>
            <person name="Hauser L."/>
            <person name="Chang Y.J."/>
            <person name="Jeffries C.D."/>
            <person name="Detter J.C."/>
            <person name="Rohde M."/>
            <person name="Brambilla E."/>
            <person name="Spring S."/>
            <person name="Goker M."/>
            <person name="Sikorski J."/>
            <person name="Woyke T."/>
            <person name="Bristow J."/>
            <person name="Eisen J.A."/>
            <person name="Markowitz V."/>
            <person name="Hugenholtz P."/>
            <person name="Klenk H.P."/>
            <person name="Kyrpides N.C."/>
        </authorList>
    </citation>
    <scope>NUCLEOTIDE SEQUENCE [LARGE SCALE GENOMIC DNA]</scope>
    <source>
        <strain evidence="3">DSM 11293 / JCM 15392 / SEBR 4228</strain>
    </source>
</reference>
<dbReference type="RefSeq" id="WP_013252729.1">
    <property type="nucleotide sequence ID" value="NC_014364.1"/>
</dbReference>
<dbReference type="AlphaFoldDB" id="E1R8C1"/>
<dbReference type="EMBL" id="CP002116">
    <property type="protein sequence ID" value="ADK79265.1"/>
    <property type="molecule type" value="Genomic_DNA"/>
</dbReference>
<dbReference type="STRING" id="573413.Spirs_0105"/>
<dbReference type="OrthoDB" id="9786132at2"/>
<dbReference type="SUPFAM" id="SSF54862">
    <property type="entry name" value="4Fe-4S ferredoxins"/>
    <property type="match status" value="1"/>
</dbReference>
<organism evidence="2 3">
    <name type="scientific">Sediminispirochaeta smaragdinae (strain DSM 11293 / JCM 15392 / SEBR 4228)</name>
    <name type="common">Spirochaeta smaragdinae</name>
    <dbReference type="NCBI Taxonomy" id="573413"/>
    <lineage>
        <taxon>Bacteria</taxon>
        <taxon>Pseudomonadati</taxon>
        <taxon>Spirochaetota</taxon>
        <taxon>Spirochaetia</taxon>
        <taxon>Spirochaetales</taxon>
        <taxon>Spirochaetaceae</taxon>
        <taxon>Sediminispirochaeta</taxon>
    </lineage>
</organism>
<protein>
    <submittedName>
        <fullName evidence="2">4Fe-4S ferredoxin iron-sulfur binding domain protein</fullName>
    </submittedName>
</protein>
<dbReference type="eggNOG" id="COG1146">
    <property type="taxonomic scope" value="Bacteria"/>
</dbReference>
<dbReference type="PROSITE" id="PS51379">
    <property type="entry name" value="4FE4S_FER_2"/>
    <property type="match status" value="2"/>
</dbReference>
<proteinExistence type="predicted"/>
<dbReference type="HOGENOM" id="CLU_2131975_0_0_12"/>
<evidence type="ECO:0000313" key="3">
    <source>
        <dbReference type="Proteomes" id="UP000002318"/>
    </source>
</evidence>
<dbReference type="Proteomes" id="UP000002318">
    <property type="component" value="Chromosome"/>
</dbReference>
<dbReference type="Pfam" id="PF12838">
    <property type="entry name" value="Fer4_7"/>
    <property type="match status" value="1"/>
</dbReference>
<dbReference type="Gene3D" id="3.30.70.20">
    <property type="match status" value="1"/>
</dbReference>
<dbReference type="InterPro" id="IPR017896">
    <property type="entry name" value="4Fe4S_Fe-S-bd"/>
</dbReference>
<keyword evidence="3" id="KW-1185">Reference proteome</keyword>
<evidence type="ECO:0000259" key="1">
    <source>
        <dbReference type="PROSITE" id="PS51379"/>
    </source>
</evidence>
<accession>E1R8C1</accession>
<name>E1R8C1_SEDSS</name>
<gene>
    <name evidence="2" type="ordered locus">Spirs_0105</name>
</gene>
<evidence type="ECO:0000313" key="2">
    <source>
        <dbReference type="EMBL" id="ADK79265.1"/>
    </source>
</evidence>
<sequence>MNSPRMLPNPPTPNEPIQFASDICNGCNLCVNICRSDVLMPHPEKGKPPIVLYPDECWYCGTCVLECNRKGAIKLVHPMNQSVTVIWKRKATGENFRLGMKHPPAPNTRKPCS</sequence>